<dbReference type="PANTHER" id="PTHR13856:SF137">
    <property type="entry name" value="GH05942P"/>
    <property type="match status" value="1"/>
</dbReference>
<dbReference type="PROSITE" id="PS50909">
    <property type="entry name" value="GAT"/>
    <property type="match status" value="1"/>
</dbReference>
<dbReference type="OMA" id="EWDSHKD"/>
<dbReference type="EMBL" id="LN857014">
    <property type="protein sequence ID" value="CDQ00938.1"/>
    <property type="molecule type" value="Genomic_DNA"/>
</dbReference>
<feature type="domain" description="GAT" evidence="5">
    <location>
        <begin position="247"/>
        <end position="335"/>
    </location>
</feature>
<reference evidence="6" key="1">
    <citation type="journal article" date="2007" name="Science">
        <title>Draft genome of the filarial nematode parasite Brugia malayi.</title>
        <authorList>
            <person name="Ghedin E."/>
            <person name="Wang S."/>
            <person name="Spiro D."/>
            <person name="Caler E."/>
            <person name="Zhao Q."/>
            <person name="Crabtree J."/>
            <person name="Allen J.E."/>
            <person name="Delcher A.L."/>
            <person name="Guiliano D.B."/>
            <person name="Miranda-Saavedra D."/>
            <person name="Angiuoli S.V."/>
            <person name="Creasy T."/>
            <person name="Amedeo P."/>
            <person name="Haas B."/>
            <person name="El-Sayed N.M."/>
            <person name="Wortman J.R."/>
            <person name="Feldblyum T."/>
            <person name="Tallon L."/>
            <person name="Schatz M."/>
            <person name="Shumway M."/>
            <person name="Koo H."/>
            <person name="Salzberg S.L."/>
            <person name="Schobel S."/>
            <person name="Pertea M."/>
            <person name="Pop M."/>
            <person name="White O."/>
            <person name="Barton G.J."/>
            <person name="Carlow C.K."/>
            <person name="Crawford M.J."/>
            <person name="Daub J."/>
            <person name="Dimmic M.W."/>
            <person name="Estes C.F."/>
            <person name="Foster J.M."/>
            <person name="Ganatra M."/>
            <person name="Gregory W.F."/>
            <person name="Johnson N.M."/>
            <person name="Jin J."/>
            <person name="Komuniecki R."/>
            <person name="Korf I."/>
            <person name="Kumar S."/>
            <person name="Laney S."/>
            <person name="Li B.W."/>
            <person name="Li W."/>
            <person name="Lindblom T.H."/>
            <person name="Lustigman S."/>
            <person name="Ma D."/>
            <person name="Maina C.V."/>
            <person name="Martin D.M."/>
            <person name="McCarter J.P."/>
            <person name="McReynolds L."/>
            <person name="Mitreva M."/>
            <person name="Nutman T.B."/>
            <person name="Parkinson J."/>
            <person name="Peregrin-Alvarez J.M."/>
            <person name="Poole C."/>
            <person name="Ren Q."/>
            <person name="Saunders L."/>
            <person name="Sluder A.E."/>
            <person name="Smith K."/>
            <person name="Stanke M."/>
            <person name="Unnasch T.R."/>
            <person name="Ware J."/>
            <person name="Wei A.D."/>
            <person name="Weil G."/>
            <person name="Williams D.J."/>
            <person name="Zhang Y."/>
            <person name="Williams S.A."/>
            <person name="Fraser-Liggett C."/>
            <person name="Slatko B."/>
            <person name="Blaxter M.L."/>
            <person name="Scott A.L."/>
        </authorList>
    </citation>
    <scope>NUCLEOTIDE SEQUENCE</scope>
    <source>
        <strain evidence="6">FR3</strain>
    </source>
</reference>
<comment type="similarity">
    <text evidence="1">Belongs to the TOM1 family.</text>
</comment>
<dbReference type="GO" id="GO:0016020">
    <property type="term" value="C:membrane"/>
    <property type="evidence" value="ECO:0007669"/>
    <property type="project" value="TreeGrafter"/>
</dbReference>
<gene>
    <name evidence="6" type="primary">Bm2039</name>
    <name evidence="6" type="ORF">BM_Bm2039</name>
</gene>
<dbReference type="PROSITE" id="PS50179">
    <property type="entry name" value="VHS"/>
    <property type="match status" value="1"/>
</dbReference>
<protein>
    <submittedName>
        <fullName evidence="6">Bm2039, isoform c</fullName>
    </submittedName>
</protein>
<dbReference type="GO" id="GO:0035091">
    <property type="term" value="F:phosphatidylinositol binding"/>
    <property type="evidence" value="ECO:0007669"/>
    <property type="project" value="InterPro"/>
</dbReference>
<sequence length="454" mass="50802">MAGRLSASTEMQEQVNNAMESAKEAAASVTERVSDFFQGNPFATPVGRKIEMATDATVLATENWGLNMEICDFINNTAEGFVGRDAMRAIRKRLHSQMSKNNAVVNYTLTVLETCVKNCDTRFHELVCQKDFINELVKLLDPKFDAPQVIQEHVLGLIQSWNDVFKNDPRLQGVCQIYNELKAKNVQFPVVDPGSMAPILTPERTVFPIRGIPATTSVQEDTIGQEMLTSGSHNYAGLSQFMQPTPEQQEKLRKELDVVNGNLKVMREMLFEMVSGKETSDDVQLLEELYVVVKQMHMRIQDLIRSVQNDEVIYELLMVNDDCNNLFEKYNRYMISRAYDTKENTDSESNLIEFDDQTLNQQFAALKTSDASNFASTKTSGVLEQTSISQSGAIKNRNAPVSDEEAEMAEWLKAQEGKKETAVASTVTIASGSSSECEVLLHDQSTPEDKAKIS</sequence>
<evidence type="ECO:0000313" key="6">
    <source>
        <dbReference type="EMBL" id="CDQ00938.1"/>
    </source>
</evidence>
<dbReference type="GO" id="GO:0030276">
    <property type="term" value="F:clathrin binding"/>
    <property type="evidence" value="ECO:0007669"/>
    <property type="project" value="TreeGrafter"/>
</dbReference>
<dbReference type="SUPFAM" id="SSF89009">
    <property type="entry name" value="GAT-like domain"/>
    <property type="match status" value="1"/>
</dbReference>
<dbReference type="Gene3D" id="1.20.58.160">
    <property type="match status" value="1"/>
</dbReference>
<dbReference type="Pfam" id="PF00790">
    <property type="entry name" value="VHS"/>
    <property type="match status" value="1"/>
</dbReference>
<evidence type="ECO:0000256" key="2">
    <source>
        <dbReference type="ARBA" id="ARBA00022448"/>
    </source>
</evidence>
<dbReference type="InterPro" id="IPR038425">
    <property type="entry name" value="GAT_sf"/>
</dbReference>
<evidence type="ECO:0000256" key="3">
    <source>
        <dbReference type="ARBA" id="ARBA00022927"/>
    </source>
</evidence>
<dbReference type="CDD" id="cd14233">
    <property type="entry name" value="GAT_TOM1_like"/>
    <property type="match status" value="1"/>
</dbReference>
<dbReference type="GO" id="GO:0043130">
    <property type="term" value="F:ubiquitin binding"/>
    <property type="evidence" value="ECO:0007669"/>
    <property type="project" value="InterPro"/>
</dbReference>
<evidence type="ECO:0000259" key="5">
    <source>
        <dbReference type="PROSITE" id="PS50909"/>
    </source>
</evidence>
<keyword evidence="3" id="KW-0653">Protein transport</keyword>
<dbReference type="Gene3D" id="1.25.40.90">
    <property type="match status" value="1"/>
</dbReference>
<dbReference type="InterPro" id="IPR002014">
    <property type="entry name" value="VHS_dom"/>
</dbReference>
<dbReference type="InterPro" id="IPR008942">
    <property type="entry name" value="ENTH_VHS"/>
</dbReference>
<dbReference type="PANTHER" id="PTHR13856">
    <property type="entry name" value="VHS DOMAIN CONTAINING PROTEIN FAMILY"/>
    <property type="match status" value="1"/>
</dbReference>
<keyword evidence="2" id="KW-0813">Transport</keyword>
<reference evidence="6" key="2">
    <citation type="submission" date="2012-12" db="EMBL/GenBank/DDBJ databases">
        <authorList>
            <consortium name="WormBase Consortium"/>
            <person name="Ghedin E."/>
            <person name="Paulini M."/>
        </authorList>
    </citation>
    <scope>NUCLEOTIDE SEQUENCE</scope>
    <source>
        <strain evidence="6">FR3</strain>
    </source>
</reference>
<dbReference type="GO" id="GO:0005768">
    <property type="term" value="C:endosome"/>
    <property type="evidence" value="ECO:0007669"/>
    <property type="project" value="TreeGrafter"/>
</dbReference>
<dbReference type="SMART" id="SM00288">
    <property type="entry name" value="VHS"/>
    <property type="match status" value="1"/>
</dbReference>
<dbReference type="Pfam" id="PF03127">
    <property type="entry name" value="GAT"/>
    <property type="match status" value="1"/>
</dbReference>
<dbReference type="AlphaFoldDB" id="A0A1I9G512"/>
<dbReference type="GO" id="GO:0007165">
    <property type="term" value="P:signal transduction"/>
    <property type="evidence" value="ECO:0007669"/>
    <property type="project" value="TreeGrafter"/>
</dbReference>
<evidence type="ECO:0000256" key="1">
    <source>
        <dbReference type="ARBA" id="ARBA00007708"/>
    </source>
</evidence>
<feature type="domain" description="VHS" evidence="4">
    <location>
        <begin position="54"/>
        <end position="189"/>
    </location>
</feature>
<dbReference type="GO" id="GO:0015031">
    <property type="term" value="P:protein transport"/>
    <property type="evidence" value="ECO:0007669"/>
    <property type="project" value="UniProtKB-KW"/>
</dbReference>
<name>A0A1I9G512_BRUMA</name>
<dbReference type="CDD" id="cd03565">
    <property type="entry name" value="VHS_Tom1_like"/>
    <property type="match status" value="1"/>
</dbReference>
<dbReference type="SUPFAM" id="SSF48464">
    <property type="entry name" value="ENTH/VHS domain"/>
    <property type="match status" value="1"/>
</dbReference>
<dbReference type="PIRSF" id="PIRSF036948">
    <property type="entry name" value="TOM1"/>
    <property type="match status" value="1"/>
</dbReference>
<dbReference type="InterPro" id="IPR004152">
    <property type="entry name" value="GAT_dom"/>
</dbReference>
<organism evidence="6">
    <name type="scientific">Brugia malayi</name>
    <name type="common">Filarial nematode worm</name>
    <dbReference type="NCBI Taxonomy" id="6279"/>
    <lineage>
        <taxon>Eukaryota</taxon>
        <taxon>Metazoa</taxon>
        <taxon>Ecdysozoa</taxon>
        <taxon>Nematoda</taxon>
        <taxon>Chromadorea</taxon>
        <taxon>Rhabditida</taxon>
        <taxon>Spirurina</taxon>
        <taxon>Spiruromorpha</taxon>
        <taxon>Filarioidea</taxon>
        <taxon>Onchocercidae</taxon>
        <taxon>Brugia</taxon>
    </lineage>
</organism>
<proteinExistence type="inferred from homology"/>
<evidence type="ECO:0000259" key="4">
    <source>
        <dbReference type="PROSITE" id="PS50179"/>
    </source>
</evidence>
<accession>A0A1I9G512</accession>
<dbReference type="InterPro" id="IPR014645">
    <property type="entry name" value="TOM1"/>
</dbReference>